<feature type="chain" id="PRO_5046228840" evidence="2">
    <location>
        <begin position="24"/>
        <end position="163"/>
    </location>
</feature>
<comment type="caution">
    <text evidence="3">The sequence shown here is derived from an EMBL/GenBank/DDBJ whole genome shotgun (WGS) entry which is preliminary data.</text>
</comment>
<evidence type="ECO:0000256" key="1">
    <source>
        <dbReference type="SAM" id="Phobius"/>
    </source>
</evidence>
<evidence type="ECO:0000313" key="4">
    <source>
        <dbReference type="Proteomes" id="UP001519296"/>
    </source>
</evidence>
<gene>
    <name evidence="3" type="primary">essA</name>
    <name evidence="3" type="ORF">C4K46_10365</name>
</gene>
<evidence type="ECO:0000313" key="3">
    <source>
        <dbReference type="EMBL" id="MBP2624320.1"/>
    </source>
</evidence>
<dbReference type="Proteomes" id="UP001519296">
    <property type="component" value="Unassembled WGS sequence"/>
</dbReference>
<feature type="signal peptide" evidence="2">
    <location>
        <begin position="1"/>
        <end position="23"/>
    </location>
</feature>
<evidence type="ECO:0000256" key="2">
    <source>
        <dbReference type="SAM" id="SignalP"/>
    </source>
</evidence>
<dbReference type="RefSeq" id="WP_209629182.1">
    <property type="nucleotide sequence ID" value="NZ_PRDG01000008.1"/>
</dbReference>
<proteinExistence type="predicted"/>
<organism evidence="3 4">
    <name type="scientific">Streptococcus oricebi</name>
    <dbReference type="NCBI Taxonomy" id="1547447"/>
    <lineage>
        <taxon>Bacteria</taxon>
        <taxon>Bacillati</taxon>
        <taxon>Bacillota</taxon>
        <taxon>Bacilli</taxon>
        <taxon>Lactobacillales</taxon>
        <taxon>Streptococcaceae</taxon>
        <taxon>Streptococcus</taxon>
    </lineage>
</organism>
<accession>A0ABS5B6C5</accession>
<keyword evidence="4" id="KW-1185">Reference proteome</keyword>
<keyword evidence="1" id="KW-0472">Membrane</keyword>
<dbReference type="EMBL" id="PRDG01000008">
    <property type="protein sequence ID" value="MBP2624320.1"/>
    <property type="molecule type" value="Genomic_DNA"/>
</dbReference>
<dbReference type="NCBIfam" id="TIGR03927">
    <property type="entry name" value="T7SS_EssA_Firm"/>
    <property type="match status" value="1"/>
</dbReference>
<reference evidence="3 4" key="1">
    <citation type="submission" date="2018-02" db="EMBL/GenBank/DDBJ databases">
        <title>Draft genome sequence of Streptococcus oricebi CCUG 70868T type strain.</title>
        <authorList>
            <person name="Mendez V."/>
            <person name="Salva-Serra F."/>
            <person name="Jaen-Luchoro D."/>
            <person name="Gonzales-Siles L."/>
            <person name="Karlsson R."/>
            <person name="Engstrom-Jakobsson H."/>
            <person name="Busquets A."/>
            <person name="Gomila M."/>
            <person name="Pineiro-Iglesias B."/>
            <person name="Bennasar-Figueras A."/>
            <person name="Seeger M."/>
            <person name="Moore E."/>
        </authorList>
    </citation>
    <scope>NUCLEOTIDE SEQUENCE [LARGE SCALE GENOMIC DNA]</scope>
    <source>
        <strain evidence="3 4">CCUG 70868</strain>
    </source>
</reference>
<keyword evidence="2" id="KW-0732">Signal</keyword>
<keyword evidence="1" id="KW-1133">Transmembrane helix</keyword>
<name>A0ABS5B6C5_9STRE</name>
<sequence length="163" mass="17921">MIKKSFLLVLFLLVALTSSPVLGEGIKDNSLKIDSKRLEQEENVQRGAQSELTRSLFSESDQKILDKIEKNHLEQFASNQGQLFSASQTKADVYSVNKLFLSQPENTAAKGKSEDEEDVAVFEGALPGLSYLVAICVMITLASFLSYQVSKKGVEEGGATHQY</sequence>
<feature type="transmembrane region" description="Helical" evidence="1">
    <location>
        <begin position="128"/>
        <end position="147"/>
    </location>
</feature>
<dbReference type="InterPro" id="IPR018920">
    <property type="entry name" value="EssA/YueC"/>
</dbReference>
<keyword evidence="1" id="KW-0812">Transmembrane</keyword>
<protein>
    <submittedName>
        <fullName evidence="3">Type VII secretion protein EssA</fullName>
    </submittedName>
</protein>